<proteinExistence type="predicted"/>
<accession>A0A0E9UJX3</accession>
<dbReference type="AlphaFoldDB" id="A0A0E9UJX3"/>
<protein>
    <submittedName>
        <fullName evidence="1">Uncharacterized protein</fullName>
    </submittedName>
</protein>
<evidence type="ECO:0000313" key="1">
    <source>
        <dbReference type="EMBL" id="JAH66164.1"/>
    </source>
</evidence>
<name>A0A0E9UJX3_ANGAN</name>
<sequence length="41" mass="4776">MECRSFQNLRFTLIHLHSDKNNSFCHNVPTHNNNTVNVCCS</sequence>
<reference evidence="1" key="2">
    <citation type="journal article" date="2015" name="Fish Shellfish Immunol.">
        <title>Early steps in the European eel (Anguilla anguilla)-Vibrio vulnificus interaction in the gills: Role of the RtxA13 toxin.</title>
        <authorList>
            <person name="Callol A."/>
            <person name="Pajuelo D."/>
            <person name="Ebbesson L."/>
            <person name="Teles M."/>
            <person name="MacKenzie S."/>
            <person name="Amaro C."/>
        </authorList>
    </citation>
    <scope>NUCLEOTIDE SEQUENCE</scope>
</reference>
<organism evidence="1">
    <name type="scientific">Anguilla anguilla</name>
    <name type="common">European freshwater eel</name>
    <name type="synonym">Muraena anguilla</name>
    <dbReference type="NCBI Taxonomy" id="7936"/>
    <lineage>
        <taxon>Eukaryota</taxon>
        <taxon>Metazoa</taxon>
        <taxon>Chordata</taxon>
        <taxon>Craniata</taxon>
        <taxon>Vertebrata</taxon>
        <taxon>Euteleostomi</taxon>
        <taxon>Actinopterygii</taxon>
        <taxon>Neopterygii</taxon>
        <taxon>Teleostei</taxon>
        <taxon>Anguilliformes</taxon>
        <taxon>Anguillidae</taxon>
        <taxon>Anguilla</taxon>
    </lineage>
</organism>
<dbReference type="EMBL" id="GBXM01042413">
    <property type="protein sequence ID" value="JAH66164.1"/>
    <property type="molecule type" value="Transcribed_RNA"/>
</dbReference>
<reference evidence="1" key="1">
    <citation type="submission" date="2014-11" db="EMBL/GenBank/DDBJ databases">
        <authorList>
            <person name="Amaro Gonzalez C."/>
        </authorList>
    </citation>
    <scope>NUCLEOTIDE SEQUENCE</scope>
</reference>